<keyword evidence="2" id="KW-0732">Signal</keyword>
<feature type="signal peptide" evidence="2">
    <location>
        <begin position="1"/>
        <end position="27"/>
    </location>
</feature>
<accession>A0A6A4W6F9</accession>
<name>A0A6A4W6F9_AMPAM</name>
<feature type="region of interest" description="Disordered" evidence="1">
    <location>
        <begin position="249"/>
        <end position="279"/>
    </location>
</feature>
<evidence type="ECO:0000313" key="4">
    <source>
        <dbReference type="EMBL" id="KAF0300829.1"/>
    </source>
</evidence>
<reference evidence="4 5" key="1">
    <citation type="submission" date="2019-07" db="EMBL/GenBank/DDBJ databases">
        <title>Draft genome assembly of a fouling barnacle, Amphibalanus amphitrite (Darwin, 1854): The first reference genome for Thecostraca.</title>
        <authorList>
            <person name="Kim W."/>
        </authorList>
    </citation>
    <scope>NUCLEOTIDE SEQUENCE [LARGE SCALE GENOMIC DNA]</scope>
    <source>
        <strain evidence="4">SNU_AA5</strain>
        <tissue evidence="4">Soma without cirri and trophi</tissue>
    </source>
</reference>
<feature type="domain" description="Chitin-binding type-4" evidence="3">
    <location>
        <begin position="28"/>
        <end position="194"/>
    </location>
</feature>
<evidence type="ECO:0000256" key="2">
    <source>
        <dbReference type="SAM" id="SignalP"/>
    </source>
</evidence>
<dbReference type="Pfam" id="PF03067">
    <property type="entry name" value="LPMO_10"/>
    <property type="match status" value="1"/>
</dbReference>
<sequence length="355" mass="38757">MVMADMTAALLPLLAQLLCTQVTPVLSHARFLEPPSRASMWRMGFEAPVDYQDHEGSCGGLFYQWLANGGRCGICGDRWDDWPRPHERGGRFATGGIVRRYRRGQIISTVVEVTTAHRGYMEFRICELSRERPEATQPCLNRHLLRLADGSGTKYRVGEKSEMARVKLRLPADLTCAHCVIQVSSSDDFDDEFIDLDNNFIDVDGNVVDDSDTSDGFIDSDEPFVDVDDLEEVDLRDLESLGVGDIPTAFDGDNTIDGSSDDPFRSAGLRRGKQLGGLSPSDRECHAVGVWVTVPGMDAWCHTNCLAEPEPSCPEGMCQCGEAGAAPARPSLQLLQGSLPSRPAAALPTPASPSR</sequence>
<keyword evidence="5" id="KW-1185">Reference proteome</keyword>
<dbReference type="Proteomes" id="UP000440578">
    <property type="component" value="Unassembled WGS sequence"/>
</dbReference>
<evidence type="ECO:0000259" key="3">
    <source>
        <dbReference type="Pfam" id="PF03067"/>
    </source>
</evidence>
<organism evidence="4 5">
    <name type="scientific">Amphibalanus amphitrite</name>
    <name type="common">Striped barnacle</name>
    <name type="synonym">Balanus amphitrite</name>
    <dbReference type="NCBI Taxonomy" id="1232801"/>
    <lineage>
        <taxon>Eukaryota</taxon>
        <taxon>Metazoa</taxon>
        <taxon>Ecdysozoa</taxon>
        <taxon>Arthropoda</taxon>
        <taxon>Crustacea</taxon>
        <taxon>Multicrustacea</taxon>
        <taxon>Cirripedia</taxon>
        <taxon>Thoracica</taxon>
        <taxon>Thoracicalcarea</taxon>
        <taxon>Balanomorpha</taxon>
        <taxon>Balanoidea</taxon>
        <taxon>Balanidae</taxon>
        <taxon>Amphibalaninae</taxon>
        <taxon>Amphibalanus</taxon>
    </lineage>
</organism>
<dbReference type="PANTHER" id="PTHR21113:SF4">
    <property type="entry name" value="CHITIN-BINDING TYPE-4 DOMAIN-CONTAINING PROTEIN"/>
    <property type="match status" value="1"/>
</dbReference>
<dbReference type="EMBL" id="VIIS01001228">
    <property type="protein sequence ID" value="KAF0300829.1"/>
    <property type="molecule type" value="Genomic_DNA"/>
</dbReference>
<evidence type="ECO:0000313" key="5">
    <source>
        <dbReference type="Proteomes" id="UP000440578"/>
    </source>
</evidence>
<dbReference type="OrthoDB" id="64893at2759"/>
<comment type="caution">
    <text evidence="4">The sequence shown here is derived from an EMBL/GenBank/DDBJ whole genome shotgun (WGS) entry which is preliminary data.</text>
</comment>
<gene>
    <name evidence="4" type="ORF">FJT64_026749</name>
</gene>
<dbReference type="AlphaFoldDB" id="A0A6A4W6F9"/>
<evidence type="ECO:0000256" key="1">
    <source>
        <dbReference type="SAM" id="MobiDB-lite"/>
    </source>
</evidence>
<feature type="chain" id="PRO_5025331541" description="Chitin-binding type-4 domain-containing protein" evidence="2">
    <location>
        <begin position="28"/>
        <end position="355"/>
    </location>
</feature>
<dbReference type="InterPro" id="IPR004302">
    <property type="entry name" value="Cellulose/chitin-bd_N"/>
</dbReference>
<proteinExistence type="predicted"/>
<protein>
    <recommendedName>
        <fullName evidence="3">Chitin-binding type-4 domain-containing protein</fullName>
    </recommendedName>
</protein>
<dbReference type="PANTHER" id="PTHR21113">
    <property type="entry name" value="AGAP001705-PA"/>
    <property type="match status" value="1"/>
</dbReference>